<evidence type="ECO:0000313" key="2">
    <source>
        <dbReference type="Proteomes" id="UP000824258"/>
    </source>
</evidence>
<proteinExistence type="predicted"/>
<organism evidence="1 2">
    <name type="scientific">Candidatus Avoscillospira stercoripullorum</name>
    <dbReference type="NCBI Taxonomy" id="2840709"/>
    <lineage>
        <taxon>Bacteria</taxon>
        <taxon>Bacillati</taxon>
        <taxon>Bacillota</taxon>
        <taxon>Clostridia</taxon>
        <taxon>Eubacteriales</taxon>
        <taxon>Oscillospiraceae</taxon>
        <taxon>Oscillospiraceae incertae sedis</taxon>
        <taxon>Candidatus Avoscillospira</taxon>
    </lineage>
</organism>
<sequence length="56" mass="6676">MKNSLNAFLFQDKTMYPACSRDQEDWHDKLELVRTLLDTVLSAYDWALEERVFYGT</sequence>
<protein>
    <submittedName>
        <fullName evidence="1">Uncharacterized protein</fullName>
    </submittedName>
</protein>
<dbReference type="Proteomes" id="UP000824258">
    <property type="component" value="Unassembled WGS sequence"/>
</dbReference>
<reference evidence="1" key="1">
    <citation type="submission" date="2020-10" db="EMBL/GenBank/DDBJ databases">
        <authorList>
            <person name="Gilroy R."/>
        </authorList>
    </citation>
    <scope>NUCLEOTIDE SEQUENCE</scope>
    <source>
        <strain evidence="1">ChiHjej9B8-7071</strain>
    </source>
</reference>
<dbReference type="AlphaFoldDB" id="A0A9D1D7R1"/>
<name>A0A9D1D7R1_9FIRM</name>
<reference evidence="1" key="2">
    <citation type="journal article" date="2021" name="PeerJ">
        <title>Extensive microbial diversity within the chicken gut microbiome revealed by metagenomics and culture.</title>
        <authorList>
            <person name="Gilroy R."/>
            <person name="Ravi A."/>
            <person name="Getino M."/>
            <person name="Pursley I."/>
            <person name="Horton D.L."/>
            <person name="Alikhan N.F."/>
            <person name="Baker D."/>
            <person name="Gharbi K."/>
            <person name="Hall N."/>
            <person name="Watson M."/>
            <person name="Adriaenssens E.M."/>
            <person name="Foster-Nyarko E."/>
            <person name="Jarju S."/>
            <person name="Secka A."/>
            <person name="Antonio M."/>
            <person name="Oren A."/>
            <person name="Chaudhuri R.R."/>
            <person name="La Ragione R."/>
            <person name="Hildebrand F."/>
            <person name="Pallen M.J."/>
        </authorList>
    </citation>
    <scope>NUCLEOTIDE SEQUENCE</scope>
    <source>
        <strain evidence="1">ChiHjej9B8-7071</strain>
    </source>
</reference>
<dbReference type="EMBL" id="DVGD01000191">
    <property type="protein sequence ID" value="HIR09923.1"/>
    <property type="molecule type" value="Genomic_DNA"/>
</dbReference>
<evidence type="ECO:0000313" key="1">
    <source>
        <dbReference type="EMBL" id="HIR09923.1"/>
    </source>
</evidence>
<comment type="caution">
    <text evidence="1">The sequence shown here is derived from an EMBL/GenBank/DDBJ whole genome shotgun (WGS) entry which is preliminary data.</text>
</comment>
<gene>
    <name evidence="1" type="ORF">IAA70_05935</name>
</gene>
<accession>A0A9D1D7R1</accession>